<comment type="caution">
    <text evidence="1">The sequence shown here is derived from an EMBL/GenBank/DDBJ whole genome shotgun (WGS) entry which is preliminary data.</text>
</comment>
<organism evidence="1 2">
    <name type="scientific">Eretmocerus hayati</name>
    <dbReference type="NCBI Taxonomy" id="131215"/>
    <lineage>
        <taxon>Eukaryota</taxon>
        <taxon>Metazoa</taxon>
        <taxon>Ecdysozoa</taxon>
        <taxon>Arthropoda</taxon>
        <taxon>Hexapoda</taxon>
        <taxon>Insecta</taxon>
        <taxon>Pterygota</taxon>
        <taxon>Neoptera</taxon>
        <taxon>Endopterygota</taxon>
        <taxon>Hymenoptera</taxon>
        <taxon>Apocrita</taxon>
        <taxon>Proctotrupomorpha</taxon>
        <taxon>Chalcidoidea</taxon>
        <taxon>Aphelinidae</taxon>
        <taxon>Aphelininae</taxon>
        <taxon>Eretmocerus</taxon>
    </lineage>
</organism>
<name>A0ACC2P4K0_9HYME</name>
<dbReference type="Proteomes" id="UP001239111">
    <property type="component" value="Chromosome 2"/>
</dbReference>
<dbReference type="EMBL" id="CM056742">
    <property type="protein sequence ID" value="KAJ8678490.1"/>
    <property type="molecule type" value="Genomic_DNA"/>
</dbReference>
<sequence length="133" mass="15220">MTLDSLGTFLVITLLSSYCTAAEVDRTGRSERDPMPRRMSRMLHQEAPPSAMTPLKSALGMLSSDAGTRDELELERSEKMNRRFERMIQLVNVLGQIDSFITDRTKSLVKKLNAAYEVDERERSRRSSRFMDS</sequence>
<protein>
    <submittedName>
        <fullName evidence="1">Uncharacterized protein</fullName>
    </submittedName>
</protein>
<evidence type="ECO:0000313" key="2">
    <source>
        <dbReference type="Proteomes" id="UP001239111"/>
    </source>
</evidence>
<accession>A0ACC2P4K0</accession>
<proteinExistence type="predicted"/>
<reference evidence="1" key="1">
    <citation type="submission" date="2023-04" db="EMBL/GenBank/DDBJ databases">
        <title>A chromosome-level genome assembly of the parasitoid wasp Eretmocerus hayati.</title>
        <authorList>
            <person name="Zhong Y."/>
            <person name="Liu S."/>
            <person name="Liu Y."/>
        </authorList>
    </citation>
    <scope>NUCLEOTIDE SEQUENCE</scope>
    <source>
        <strain evidence="1">ZJU_SS_LIU_2023</strain>
    </source>
</reference>
<keyword evidence="2" id="KW-1185">Reference proteome</keyword>
<evidence type="ECO:0000313" key="1">
    <source>
        <dbReference type="EMBL" id="KAJ8678490.1"/>
    </source>
</evidence>
<gene>
    <name evidence="1" type="ORF">QAD02_014277</name>
</gene>